<sequence>MKEPIQKKWIWVGFVLLILFNAPWYLPEGMIEPYILGIPFWALISVGLSLILCAYLSWLCMTQWNLIEDEEEEEFEKERRQS</sequence>
<keyword evidence="1" id="KW-0472">Membrane</keyword>
<evidence type="ECO:0000313" key="2">
    <source>
        <dbReference type="EMBL" id="MBM7631328.1"/>
    </source>
</evidence>
<gene>
    <name evidence="2" type="ORF">JOD17_000419</name>
</gene>
<accession>A0ABS2P7E5</accession>
<evidence type="ECO:0000256" key="1">
    <source>
        <dbReference type="SAM" id="Phobius"/>
    </source>
</evidence>
<keyword evidence="3" id="KW-1185">Reference proteome</keyword>
<proteinExistence type="predicted"/>
<reference evidence="2 3" key="1">
    <citation type="submission" date="2021-01" db="EMBL/GenBank/DDBJ databases">
        <title>Genomic Encyclopedia of Type Strains, Phase IV (KMG-IV): sequencing the most valuable type-strain genomes for metagenomic binning, comparative biology and taxonomic classification.</title>
        <authorList>
            <person name="Goeker M."/>
        </authorList>
    </citation>
    <scope>NUCLEOTIDE SEQUENCE [LARGE SCALE GENOMIC DNA]</scope>
    <source>
        <strain evidence="2 3">DSM 25540</strain>
    </source>
</reference>
<dbReference type="RefSeq" id="WP_042358212.1">
    <property type="nucleotide sequence ID" value="NZ_JAFBEC010000001.1"/>
</dbReference>
<protein>
    <recommendedName>
        <fullName evidence="4">DUF3311 domain-containing protein</fullName>
    </recommendedName>
</protein>
<evidence type="ECO:0000313" key="3">
    <source>
        <dbReference type="Proteomes" id="UP000741863"/>
    </source>
</evidence>
<name>A0ABS2P7E5_9BACL</name>
<feature type="transmembrane region" description="Helical" evidence="1">
    <location>
        <begin position="9"/>
        <end position="26"/>
    </location>
</feature>
<dbReference type="Proteomes" id="UP000741863">
    <property type="component" value="Unassembled WGS sequence"/>
</dbReference>
<evidence type="ECO:0008006" key="4">
    <source>
        <dbReference type="Google" id="ProtNLM"/>
    </source>
</evidence>
<feature type="transmembrane region" description="Helical" evidence="1">
    <location>
        <begin position="38"/>
        <end position="58"/>
    </location>
</feature>
<comment type="caution">
    <text evidence="2">The sequence shown here is derived from an EMBL/GenBank/DDBJ whole genome shotgun (WGS) entry which is preliminary data.</text>
</comment>
<organism evidence="2 3">
    <name type="scientific">Geomicrobium sediminis</name>
    <dbReference type="NCBI Taxonomy" id="1347788"/>
    <lineage>
        <taxon>Bacteria</taxon>
        <taxon>Bacillati</taxon>
        <taxon>Bacillota</taxon>
        <taxon>Bacilli</taxon>
        <taxon>Bacillales</taxon>
        <taxon>Geomicrobium</taxon>
    </lineage>
</organism>
<keyword evidence="1" id="KW-1133">Transmembrane helix</keyword>
<dbReference type="EMBL" id="JAFBEC010000001">
    <property type="protein sequence ID" value="MBM7631328.1"/>
    <property type="molecule type" value="Genomic_DNA"/>
</dbReference>
<keyword evidence="1" id="KW-0812">Transmembrane</keyword>